<name>A0A6J5NEH1_9CAUD</name>
<dbReference type="Gene3D" id="3.40.50.620">
    <property type="entry name" value="HUPs"/>
    <property type="match status" value="1"/>
</dbReference>
<keyword evidence="1 4" id="KW-0808">Transferase</keyword>
<dbReference type="InterPro" id="IPR014729">
    <property type="entry name" value="Rossmann-like_a/b/a_fold"/>
</dbReference>
<feature type="domain" description="Cytidyltransferase-like" evidence="3">
    <location>
        <begin position="6"/>
        <end position="139"/>
    </location>
</feature>
<dbReference type="InterPro" id="IPR004821">
    <property type="entry name" value="Cyt_trans-like"/>
</dbReference>
<gene>
    <name evidence="4" type="ORF">UFOVP688_13</name>
</gene>
<dbReference type="InterPro" id="IPR050385">
    <property type="entry name" value="Archaeal_FAD_synthase"/>
</dbReference>
<protein>
    <submittedName>
        <fullName evidence="4">TagD Cytidylyltransferase</fullName>
    </submittedName>
</protein>
<reference evidence="4" key="1">
    <citation type="submission" date="2020-04" db="EMBL/GenBank/DDBJ databases">
        <authorList>
            <person name="Chiriac C."/>
            <person name="Salcher M."/>
            <person name="Ghai R."/>
            <person name="Kavagutti S V."/>
        </authorList>
    </citation>
    <scope>NUCLEOTIDE SEQUENCE</scope>
</reference>
<proteinExistence type="predicted"/>
<sequence length="141" mass="16133">MGLRIYTGGTFDLFHAGHVKFLKRCQELAGLSGTVTVSLNTDEFIYEYKKVKPILSYEERFEVLSSCKFVNFVVPNSGGVDSKPAIEECKPDVIAIGSDWARKDYYKQMQFDQDWLDERNISLIYIPYTKGISSTLIKQKI</sequence>
<dbReference type="Pfam" id="PF01467">
    <property type="entry name" value="CTP_transf_like"/>
    <property type="match status" value="1"/>
</dbReference>
<dbReference type="GO" id="GO:0016779">
    <property type="term" value="F:nucleotidyltransferase activity"/>
    <property type="evidence" value="ECO:0007669"/>
    <property type="project" value="UniProtKB-KW"/>
</dbReference>
<dbReference type="PANTHER" id="PTHR43793">
    <property type="entry name" value="FAD SYNTHASE"/>
    <property type="match status" value="1"/>
</dbReference>
<evidence type="ECO:0000259" key="3">
    <source>
        <dbReference type="Pfam" id="PF01467"/>
    </source>
</evidence>
<dbReference type="SUPFAM" id="SSF52374">
    <property type="entry name" value="Nucleotidylyl transferase"/>
    <property type="match status" value="1"/>
</dbReference>
<evidence type="ECO:0000313" key="4">
    <source>
        <dbReference type="EMBL" id="CAB4157293.1"/>
    </source>
</evidence>
<evidence type="ECO:0000256" key="2">
    <source>
        <dbReference type="ARBA" id="ARBA00022695"/>
    </source>
</evidence>
<keyword evidence="2 4" id="KW-0548">Nucleotidyltransferase</keyword>
<accession>A0A6J5NEH1</accession>
<organism evidence="4">
    <name type="scientific">uncultured Caudovirales phage</name>
    <dbReference type="NCBI Taxonomy" id="2100421"/>
    <lineage>
        <taxon>Viruses</taxon>
        <taxon>Duplodnaviria</taxon>
        <taxon>Heunggongvirae</taxon>
        <taxon>Uroviricota</taxon>
        <taxon>Caudoviricetes</taxon>
        <taxon>Peduoviridae</taxon>
        <taxon>Maltschvirus</taxon>
        <taxon>Maltschvirus maltsch</taxon>
    </lineage>
</organism>
<dbReference type="PANTHER" id="PTHR43793:SF1">
    <property type="entry name" value="FAD SYNTHASE"/>
    <property type="match status" value="1"/>
</dbReference>
<dbReference type="NCBIfam" id="TIGR00125">
    <property type="entry name" value="cyt_tran_rel"/>
    <property type="match status" value="1"/>
</dbReference>
<evidence type="ECO:0000256" key="1">
    <source>
        <dbReference type="ARBA" id="ARBA00022679"/>
    </source>
</evidence>
<dbReference type="EMBL" id="LR796659">
    <property type="protein sequence ID" value="CAB4157293.1"/>
    <property type="molecule type" value="Genomic_DNA"/>
</dbReference>